<feature type="region of interest" description="Disordered" evidence="5">
    <location>
        <begin position="2227"/>
        <end position="2260"/>
    </location>
</feature>
<dbReference type="Proteomes" id="UP000075714">
    <property type="component" value="Unassembled WGS sequence"/>
</dbReference>
<keyword evidence="2 6" id="KW-0812">Transmembrane</keyword>
<evidence type="ECO:0000256" key="2">
    <source>
        <dbReference type="ARBA" id="ARBA00022692"/>
    </source>
</evidence>
<dbReference type="PANTHER" id="PTHR10877:SF183">
    <property type="entry name" value="AT14535P-RELATED"/>
    <property type="match status" value="1"/>
</dbReference>
<evidence type="ECO:0000256" key="1">
    <source>
        <dbReference type="ARBA" id="ARBA00004141"/>
    </source>
</evidence>
<evidence type="ECO:0000256" key="6">
    <source>
        <dbReference type="SAM" id="Phobius"/>
    </source>
</evidence>
<feature type="compositionally biased region" description="Low complexity" evidence="5">
    <location>
        <begin position="2294"/>
        <end position="2304"/>
    </location>
</feature>
<feature type="region of interest" description="Disordered" evidence="5">
    <location>
        <begin position="2403"/>
        <end position="2532"/>
    </location>
</feature>
<sequence>MAWEGNAYGNGNGHDKDDKNHKNVDNGSVKRLLLLDAFGALGAQPNGAGEPHEEDRALPRLELPRRRALEVATGAGAAAVGSLRFRPPGANYSVELWLERRPCSQRMGFACKRRLFTAADAEAASVAVSSLAPRFWLGARTTGALQPPEATVSRLNGSAAAAAAVGNYAAWADGLPSGTQGLGVYALANAYTVGNVSTAVLEWHEAPPTKSMSYVCKKAMPSLEFGIALEVGRVQLIALYATVPYTEAGDSCKATGAALANVSAAAVTNGSQEVVGALRAALVRLALQARSGSSFWVAGGGSSGGQCPAMLGGWGDLDQAPGTMEQRPCGESLPVLCERDLPAALRSDFTAAMGPDTLLLFTDSLTRPDAAARCSATGGRLLVASSSAELRMAAAVLLPAAAAAGVQRVWLGLARVGDAPPRPPPGPVGLLSPPPGAPPPPLVLVPVIAAEVAASQTSAVAVLRAAVRVDGVPTSAVGSTPGQALSRSLQTRLANAVAAQLETAAKGRVAASSTRVAPLLSTRLPGTNTSDATASAAVLVYLQVSALSPAPWVSSDFLEAVLSSAAVSAALPPGYSASLHSAEAADRQAPAGYAPAYDTAPPQLRLVGDSELTVAVLDSYEDSGAVCSDSAEGALTDAALLTVGLPLSAEQATPQDTPALVLYGCADAAGNVAAPVVRRVTVYDPCQEQGEATCKDTGACSLAGSCKVLLPSANSISTKSIPSPATALRSAAVVDRTPPVIAILDPSPAYLPGVDYSTGASGTARASGRITWVLANTEFSDPGATALDDVDGDVSASLARQYPAEGPLDTRVPRSDSDPYLITYIATDSAGNRAVAFRRVYVVCPQGERVCDADETIDGTVACSSGGGICGVPGVGSGSQFRWQDLNTPPELKLGGDALVAMVADGEGGYAPCTRQSGFQDLCDPGATATDAEDGNLGPLVRACGALFGGSSGYGGSLAACGLNTAVPGDYVINFTVVDSGGASAWAARTLRVCPRDEVVCDDLSCSTDGVCSLLTGLNGGGDSASGLASIVSTIADFPTLSLLENDVVRGSVQLPRGRSYRLCHADQRATAEAPCDPGVYAVNRLGANITNQVYACPPDACFLDGIACSGHEFWKKDLAGCVSPVAAEGSTQEIRFVVFDRWARLPRVTASRLVSIVSPCSRAGEVYCEEDGKCGTVACDVRKTLGGGDAAAAALAALPPVLLLVDGSRIGPDMSAAVNVASLTNATTLTSLMNSSSGALLNAVQQLVLPYGLRAPYSLLPCASVSQMTGCGAVAVDAADGDLTPSIKAYPACPAEAVGETGTSGSCAMCSVEALTAGTCGPGVYAIRYSVSDSGSNAASLLRLVTVEERAVLDLAFTFSATLPLSPAAVAVPPPPPALGVGADEGAAGGAAPQAALAASASTAAAAFAARLQHNQSVQAQVVAAYLPAMGVSPAAVRRTNITRVTQVSAAVTAAGTAVSNIDDQSKARDAAVADAYASLQDLAASAVADASVKADTVLRLVMATLAAQNASAASMDAAALLLTLALQEAQESARRANLTAEIIASGLDDSYYGAEELQQLNDCLTARGEYLLDDFATVAPARTVGASGSRVVAGLFLHQRRIPAASLQDLYGGCASDDRFPQRLAAECGPGYSRTVGGPGQQGPSVGGIGVDPVFNRRSQLYSSDLAARIGDYYNATPGSGEVNKNGAPYGFFPSPVSLPGLGSDAYPVLFDTSLTEKRALQALLALSEGAYLDRAMTESLSAQLVSYSPDLRVFGFWRGEFRWGAEGAVRATLRTRGLPAIDWRASAKSGKMDDIAIDLALVALVLAYCLTTVYDVVMSVREQRARARAARQLAKMVSRGVQVTSGDGHLTSLLSIRKYRARMTLFWGIYETALSGIMAACLGLLFSYSRHVASGAPRQPRYDVYDADGYAQARYFMLRRDASAAAAALNASANAPLAGEPGRWSLPEDAGPLTQLADMYNQAIVLILLILRLVHRLSFQPRLSIISGTLARMIPDLASLVVILVVVLVMLSAVLVTMWGSQVAELSNMASAVEWMVAYFFSGMGMSGGNQIISDLIERASVTNDAYVFMAWMFGLAGPLVLVFILPQFLMALLAWPFCELKRLFRRAPHNKAIALLIERLTARQRSAGAMAALRRSFAASFSTADTMRRNLQRSFTAARRADVAYRTMVVDAGGKQLSAPHLEELLRSLRMKALPDTRVPTHGSALHSGGGLIRSWLHPRSGGNQLAAAPRAATGPLGGQGATAVTIRSSEDGGQPSGAVVLEHMVAAQLVRRLGEMGWSTKRPAPPDASPSDAAAAASSRCGDLSPGSRVGSLSVPASLLRIHTHAGGPCSQDSRAAARRSIESLDPLVAAAAVISSATAAALSAKESRRSFQLPAAIIPALGGAAPEDRVQALTPGDLAKADGDSRPHDSGASSGGKTLSPRGDAEASAAAGLQAAPLAPSPQLFAMPTPAATKSRRTRLSSVTFGEDPNESEPPASSQPALTDWATLPGGLPGAPAAPDARVVSPGVTQNSAGASGSSSGAVDGSVRGRLATPLAGAAAQRQAVPGLLSPRPDLSTSASTVNRRASMDIAIVRGLRPAATMSVTRWQPGGMPLRRSTHTEGLIDGDVEAESIAEEVPRRG</sequence>
<dbReference type="EMBL" id="LSYV01000008">
    <property type="protein sequence ID" value="KXZ53417.1"/>
    <property type="molecule type" value="Genomic_DNA"/>
</dbReference>
<dbReference type="GO" id="GO:0016020">
    <property type="term" value="C:membrane"/>
    <property type="evidence" value="ECO:0007669"/>
    <property type="project" value="UniProtKB-SubCell"/>
</dbReference>
<protein>
    <recommendedName>
        <fullName evidence="7">Polycystin cation channel PKD1/PKD2 domain-containing protein</fullName>
    </recommendedName>
</protein>
<feature type="region of interest" description="Disordered" evidence="5">
    <location>
        <begin position="1"/>
        <end position="24"/>
    </location>
</feature>
<organism evidence="8 9">
    <name type="scientific">Gonium pectorale</name>
    <name type="common">Green alga</name>
    <dbReference type="NCBI Taxonomy" id="33097"/>
    <lineage>
        <taxon>Eukaryota</taxon>
        <taxon>Viridiplantae</taxon>
        <taxon>Chlorophyta</taxon>
        <taxon>core chlorophytes</taxon>
        <taxon>Chlorophyceae</taxon>
        <taxon>CS clade</taxon>
        <taxon>Chlamydomonadales</taxon>
        <taxon>Volvocaceae</taxon>
        <taxon>Gonium</taxon>
    </lineage>
</organism>
<reference evidence="9" key="1">
    <citation type="journal article" date="2016" name="Nat. Commun.">
        <title>The Gonium pectorale genome demonstrates co-option of cell cycle regulation during the evolution of multicellularity.</title>
        <authorList>
            <person name="Hanschen E.R."/>
            <person name="Marriage T.N."/>
            <person name="Ferris P.J."/>
            <person name="Hamaji T."/>
            <person name="Toyoda A."/>
            <person name="Fujiyama A."/>
            <person name="Neme R."/>
            <person name="Noguchi H."/>
            <person name="Minakuchi Y."/>
            <person name="Suzuki M."/>
            <person name="Kawai-Toyooka H."/>
            <person name="Smith D.R."/>
            <person name="Sparks H."/>
            <person name="Anderson J."/>
            <person name="Bakaric R."/>
            <person name="Luria V."/>
            <person name="Karger A."/>
            <person name="Kirschner M.W."/>
            <person name="Durand P.M."/>
            <person name="Michod R.E."/>
            <person name="Nozaki H."/>
            <person name="Olson B.J."/>
        </authorList>
    </citation>
    <scope>NUCLEOTIDE SEQUENCE [LARGE SCALE GENOMIC DNA]</scope>
    <source>
        <strain evidence="9">NIES-2863</strain>
    </source>
</reference>
<feature type="compositionally biased region" description="Basic and acidic residues" evidence="5">
    <location>
        <begin position="13"/>
        <end position="24"/>
    </location>
</feature>
<feature type="compositionally biased region" description="Acidic residues" evidence="5">
    <location>
        <begin position="2610"/>
        <end position="2620"/>
    </location>
</feature>
<accession>A0A150GU74</accession>
<feature type="transmembrane region" description="Helical" evidence="6">
    <location>
        <begin position="2000"/>
        <end position="2019"/>
    </location>
</feature>
<proteinExistence type="predicted"/>
<feature type="region of interest" description="Disordered" evidence="5">
    <location>
        <begin position="2593"/>
        <end position="2627"/>
    </location>
</feature>
<feature type="transmembrane region" description="Helical" evidence="6">
    <location>
        <begin position="1798"/>
        <end position="1820"/>
    </location>
</feature>
<evidence type="ECO:0000256" key="4">
    <source>
        <dbReference type="ARBA" id="ARBA00023136"/>
    </source>
</evidence>
<gene>
    <name evidence="8" type="ORF">GPECTOR_7g1315</name>
</gene>
<feature type="transmembrane region" description="Helical" evidence="6">
    <location>
        <begin position="2039"/>
        <end position="2060"/>
    </location>
</feature>
<dbReference type="InterPro" id="IPR013122">
    <property type="entry name" value="PKD1_2_channel"/>
</dbReference>
<feature type="transmembrane region" description="Helical" evidence="6">
    <location>
        <begin position="1962"/>
        <end position="1980"/>
    </location>
</feature>
<dbReference type="InterPro" id="IPR013783">
    <property type="entry name" value="Ig-like_fold"/>
</dbReference>
<feature type="compositionally biased region" description="Low complexity" evidence="5">
    <location>
        <begin position="2518"/>
        <end position="2528"/>
    </location>
</feature>
<feature type="compositionally biased region" description="Low complexity" evidence="5">
    <location>
        <begin position="2494"/>
        <end position="2505"/>
    </location>
</feature>
<feature type="transmembrane region" description="Helical" evidence="6">
    <location>
        <begin position="1868"/>
        <end position="1891"/>
    </location>
</feature>
<dbReference type="STRING" id="33097.A0A150GU74"/>
<feature type="compositionally biased region" description="Low complexity" evidence="5">
    <location>
        <begin position="2432"/>
        <end position="2452"/>
    </location>
</feature>
<evidence type="ECO:0000259" key="7">
    <source>
        <dbReference type="Pfam" id="PF08016"/>
    </source>
</evidence>
<comment type="subcellular location">
    <subcellularLocation>
        <location evidence="1">Membrane</location>
        <topology evidence="1">Multi-pass membrane protein</topology>
    </subcellularLocation>
</comment>
<feature type="domain" description="Polycystin cation channel PKD1/PKD2" evidence="7">
    <location>
        <begin position="1964"/>
        <end position="2050"/>
    </location>
</feature>
<keyword evidence="3 6" id="KW-1133">Transmembrane helix</keyword>
<feature type="transmembrane region" description="Helical" evidence="6">
    <location>
        <begin position="2072"/>
        <end position="2099"/>
    </location>
</feature>
<feature type="region of interest" description="Disordered" evidence="5">
    <location>
        <begin position="2283"/>
        <end position="2314"/>
    </location>
</feature>
<evidence type="ECO:0000313" key="9">
    <source>
        <dbReference type="Proteomes" id="UP000075714"/>
    </source>
</evidence>
<evidence type="ECO:0000313" key="8">
    <source>
        <dbReference type="EMBL" id="KXZ53417.1"/>
    </source>
</evidence>
<dbReference type="InterPro" id="IPR051223">
    <property type="entry name" value="Polycystin"/>
</dbReference>
<dbReference type="PANTHER" id="PTHR10877">
    <property type="entry name" value="POLYCYSTIN FAMILY MEMBER"/>
    <property type="match status" value="1"/>
</dbReference>
<dbReference type="OrthoDB" id="553070at2759"/>
<comment type="caution">
    <text evidence="8">The sequence shown here is derived from an EMBL/GenBank/DDBJ whole genome shotgun (WGS) entry which is preliminary data.</text>
</comment>
<evidence type="ECO:0000256" key="5">
    <source>
        <dbReference type="SAM" id="MobiDB-lite"/>
    </source>
</evidence>
<dbReference type="Pfam" id="PF08016">
    <property type="entry name" value="PKD_channel"/>
    <property type="match status" value="1"/>
</dbReference>
<feature type="compositionally biased region" description="Basic and acidic residues" evidence="5">
    <location>
        <begin position="2405"/>
        <end position="2415"/>
    </location>
</feature>
<name>A0A150GU74_GONPE</name>
<dbReference type="Gene3D" id="2.60.40.10">
    <property type="entry name" value="Immunoglobulins"/>
    <property type="match status" value="2"/>
</dbReference>
<evidence type="ECO:0000256" key="3">
    <source>
        <dbReference type="ARBA" id="ARBA00022989"/>
    </source>
</evidence>
<keyword evidence="4 6" id="KW-0472">Membrane</keyword>
<keyword evidence="9" id="KW-1185">Reference proteome</keyword>